<comment type="caution">
    <text evidence="1">The sequence shown here is derived from an EMBL/GenBank/DDBJ whole genome shotgun (WGS) entry which is preliminary data.</text>
</comment>
<organism evidence="1">
    <name type="scientific">bioreactor metagenome</name>
    <dbReference type="NCBI Taxonomy" id="1076179"/>
    <lineage>
        <taxon>unclassified sequences</taxon>
        <taxon>metagenomes</taxon>
        <taxon>ecological metagenomes</taxon>
    </lineage>
</organism>
<sequence length="184" mass="21403">MNPSSQQINQMKITVYLLFSLLLLSCSKTEHVDSEAVYQSLTPDQQDVWNYFIRFNNSTEVSTVAITEYLNQGGEISGYDQLHVPISFYGDVLVVDDSDEYLPRMGEGIPFSQLTLLNLLEQRKNDCDPLINNMFDDLDYNSRMRPSRTKIFFSEGGFFEYIYYDRIPSKTRKGITYNVDFEIF</sequence>
<dbReference type="EMBL" id="VSSQ01000236">
    <property type="protein sequence ID" value="MPL87270.1"/>
    <property type="molecule type" value="Genomic_DNA"/>
</dbReference>
<accession>A0A644V7G4</accession>
<reference evidence="1" key="1">
    <citation type="submission" date="2019-08" db="EMBL/GenBank/DDBJ databases">
        <authorList>
            <person name="Kucharzyk K."/>
            <person name="Murdoch R.W."/>
            <person name="Higgins S."/>
            <person name="Loffler F."/>
        </authorList>
    </citation>
    <scope>NUCLEOTIDE SEQUENCE</scope>
</reference>
<dbReference type="AlphaFoldDB" id="A0A644V7G4"/>
<gene>
    <name evidence="1" type="ORF">SDC9_33270</name>
</gene>
<name>A0A644V7G4_9ZZZZ</name>
<protein>
    <submittedName>
        <fullName evidence="1">Uncharacterized protein</fullName>
    </submittedName>
</protein>
<proteinExistence type="predicted"/>
<evidence type="ECO:0000313" key="1">
    <source>
        <dbReference type="EMBL" id="MPL87270.1"/>
    </source>
</evidence>